<dbReference type="GO" id="GO:0000172">
    <property type="term" value="C:ribonuclease MRP complex"/>
    <property type="evidence" value="ECO:0007669"/>
    <property type="project" value="InterPro"/>
</dbReference>
<reference evidence="3 4" key="1">
    <citation type="submission" date="2013-03" db="EMBL/GenBank/DDBJ databases">
        <title>The Genome Sequence of Capronia epimyces CBS 606.96.</title>
        <authorList>
            <consortium name="The Broad Institute Genomics Platform"/>
            <person name="Cuomo C."/>
            <person name="de Hoog S."/>
            <person name="Gorbushina A."/>
            <person name="Walker B."/>
            <person name="Young S.K."/>
            <person name="Zeng Q."/>
            <person name="Gargeya S."/>
            <person name="Fitzgerald M."/>
            <person name="Haas B."/>
            <person name="Abouelleil A."/>
            <person name="Allen A.W."/>
            <person name="Alvarado L."/>
            <person name="Arachchi H.M."/>
            <person name="Berlin A.M."/>
            <person name="Chapman S.B."/>
            <person name="Gainer-Dewar J."/>
            <person name="Goldberg J."/>
            <person name="Griggs A."/>
            <person name="Gujja S."/>
            <person name="Hansen M."/>
            <person name="Howarth C."/>
            <person name="Imamovic A."/>
            <person name="Ireland A."/>
            <person name="Larimer J."/>
            <person name="McCowan C."/>
            <person name="Murphy C."/>
            <person name="Pearson M."/>
            <person name="Poon T.W."/>
            <person name="Priest M."/>
            <person name="Roberts A."/>
            <person name="Saif S."/>
            <person name="Shea T."/>
            <person name="Sisk P."/>
            <person name="Sykes S."/>
            <person name="Wortman J."/>
            <person name="Nusbaum C."/>
            <person name="Birren B."/>
        </authorList>
    </citation>
    <scope>NUCLEOTIDE SEQUENCE [LARGE SCALE GENOMIC DNA]</scope>
    <source>
        <strain evidence="3 4">CBS 606.96</strain>
    </source>
</reference>
<feature type="region of interest" description="Disordered" evidence="1">
    <location>
        <begin position="129"/>
        <end position="149"/>
    </location>
</feature>
<dbReference type="EMBL" id="AMGY01000003">
    <property type="protein sequence ID" value="EXJ86494.1"/>
    <property type="molecule type" value="Genomic_DNA"/>
</dbReference>
<sequence length="289" mass="31957">MSTAKSLLDQIWARNRNQHRAQSWWKSLGMLRKAITRVVAMNDAERSLRLQSNAGVGATEAKEVRKRFEQESQIRRERDLWFDWMREVLVPRAYVGFTGLVSDSQFAALGVVLVGILADVMSVVGAPTRSVDEDDRGEQALHADKVTSKEQGGARVLTATSLKVTGLQSGEVVERIYHSDDVGEVVERTKLEISRDQVRLPARKDVPTADDGSAAYVTDSPSVGSDGSKGTGVSDAVLNFKANRGDRDRKKQKQDPKLKPLGNKDVESESKSKKKKKKNAIDDMFAGFL</sequence>
<evidence type="ECO:0000259" key="2">
    <source>
        <dbReference type="Pfam" id="PF20945"/>
    </source>
</evidence>
<dbReference type="Pfam" id="PF20945">
    <property type="entry name" value="RMP1"/>
    <property type="match status" value="1"/>
</dbReference>
<name>W9YW35_9EURO</name>
<dbReference type="PANTHER" id="PTHR37792">
    <property type="entry name" value="RIBONUCLEASE MRP PROTEIN SUBUNIT RMP1"/>
    <property type="match status" value="1"/>
</dbReference>
<dbReference type="STRING" id="1182542.W9YW35"/>
<dbReference type="RefSeq" id="XP_007731773.1">
    <property type="nucleotide sequence ID" value="XM_007733583.1"/>
</dbReference>
<dbReference type="GO" id="GO:0000294">
    <property type="term" value="P:nuclear-transcribed mRNA catabolic process, RNase MRP-dependent"/>
    <property type="evidence" value="ECO:0007669"/>
    <property type="project" value="TreeGrafter"/>
</dbReference>
<dbReference type="CDD" id="cd22573">
    <property type="entry name" value="RMP1_RBD"/>
    <property type="match status" value="1"/>
</dbReference>
<evidence type="ECO:0000313" key="4">
    <source>
        <dbReference type="Proteomes" id="UP000019478"/>
    </source>
</evidence>
<feature type="compositionally biased region" description="Basic and acidic residues" evidence="1">
    <location>
        <begin position="137"/>
        <end position="148"/>
    </location>
</feature>
<dbReference type="PANTHER" id="PTHR37792:SF1">
    <property type="entry name" value="RIBONUCLEASE MRP PROTEIN SUBUNIT RMP1"/>
    <property type="match status" value="1"/>
</dbReference>
<dbReference type="InterPro" id="IPR047204">
    <property type="entry name" value="RMP1_RBD"/>
</dbReference>
<dbReference type="AlphaFoldDB" id="W9YW35"/>
<dbReference type="GO" id="GO:0042134">
    <property type="term" value="F:rRNA primary transcript binding"/>
    <property type="evidence" value="ECO:0007669"/>
    <property type="project" value="InterPro"/>
</dbReference>
<organism evidence="3 4">
    <name type="scientific">Capronia epimyces CBS 606.96</name>
    <dbReference type="NCBI Taxonomy" id="1182542"/>
    <lineage>
        <taxon>Eukaryota</taxon>
        <taxon>Fungi</taxon>
        <taxon>Dikarya</taxon>
        <taxon>Ascomycota</taxon>
        <taxon>Pezizomycotina</taxon>
        <taxon>Eurotiomycetes</taxon>
        <taxon>Chaetothyriomycetidae</taxon>
        <taxon>Chaetothyriales</taxon>
        <taxon>Herpotrichiellaceae</taxon>
        <taxon>Capronia</taxon>
    </lineage>
</organism>
<dbReference type="eggNOG" id="ENOG502S2QW">
    <property type="taxonomic scope" value="Eukaryota"/>
</dbReference>
<feature type="region of interest" description="Disordered" evidence="1">
    <location>
        <begin position="202"/>
        <end position="289"/>
    </location>
</feature>
<gene>
    <name evidence="3" type="ORF">A1O3_03445</name>
</gene>
<keyword evidence="4" id="KW-1185">Reference proteome</keyword>
<feature type="compositionally biased region" description="Basic and acidic residues" evidence="1">
    <location>
        <begin position="243"/>
        <end position="271"/>
    </location>
</feature>
<accession>W9YW35</accession>
<dbReference type="Proteomes" id="UP000019478">
    <property type="component" value="Unassembled WGS sequence"/>
</dbReference>
<feature type="domain" description="RNase MRP protein 1 RNA binding" evidence="2">
    <location>
        <begin position="7"/>
        <end position="118"/>
    </location>
</feature>
<dbReference type="HOGENOM" id="CLU_031977_1_0_1"/>
<evidence type="ECO:0000313" key="3">
    <source>
        <dbReference type="EMBL" id="EXJ86494.1"/>
    </source>
</evidence>
<evidence type="ECO:0000256" key="1">
    <source>
        <dbReference type="SAM" id="MobiDB-lite"/>
    </source>
</evidence>
<comment type="caution">
    <text evidence="3">The sequence shown here is derived from an EMBL/GenBank/DDBJ whole genome shotgun (WGS) entry which is preliminary data.</text>
</comment>
<dbReference type="GO" id="GO:0000466">
    <property type="term" value="P:maturation of 5.8S rRNA from tricistronic rRNA transcript (SSU-rRNA, 5.8S rRNA, LSU-rRNA)"/>
    <property type="evidence" value="ECO:0007669"/>
    <property type="project" value="TreeGrafter"/>
</dbReference>
<dbReference type="GeneID" id="19167573"/>
<proteinExistence type="predicted"/>
<protein>
    <recommendedName>
        <fullName evidence="2">RNase MRP protein 1 RNA binding domain-containing protein</fullName>
    </recommendedName>
</protein>
<dbReference type="OrthoDB" id="5414547at2759"/>
<dbReference type="InterPro" id="IPR047205">
    <property type="entry name" value="RMP1"/>
</dbReference>